<name>A0A238U7R2_9FLAO</name>
<dbReference type="KEGG" id="tje:TJEJU_0872"/>
<evidence type="ECO:0000313" key="2">
    <source>
        <dbReference type="Proteomes" id="UP000215214"/>
    </source>
</evidence>
<accession>A0A238U7R2</accession>
<evidence type="ECO:0000313" key="1">
    <source>
        <dbReference type="EMBL" id="SNR14638.1"/>
    </source>
</evidence>
<keyword evidence="2" id="KW-1185">Reference proteome</keyword>
<organism evidence="1 2">
    <name type="scientific">Tenacibaculum jejuense</name>
    <dbReference type="NCBI Taxonomy" id="584609"/>
    <lineage>
        <taxon>Bacteria</taxon>
        <taxon>Pseudomonadati</taxon>
        <taxon>Bacteroidota</taxon>
        <taxon>Flavobacteriia</taxon>
        <taxon>Flavobacteriales</taxon>
        <taxon>Flavobacteriaceae</taxon>
        <taxon>Tenacibaculum</taxon>
    </lineage>
</organism>
<gene>
    <name evidence="1" type="ORF">TJEJU_0872</name>
</gene>
<sequence length="646" mass="75167">MKYIYTLALFLFSVIIHAQMGTIQELGLASLKELEMTFYEKDSSAKALVLEEKGHVYIDQKNDYNFRRDVYRRVKIFDTSEVERANISINTYKKEKVINIKAISYTSTDGLIKKIFLSDQRIYKKQLSENWNQTSFTLPNVKAGSIIEYTYSVISPYNKLDDWVFQSDIPKIKSDFKATILGNWNYNIRLRLYKPLDRKNNHIEKECVVLSNGITGDCNVTEFGLDHIPAFKGEDYMLSEENFKSKVIFEPVSYTNVHGRVTKFTKTWKDADKTLKNNLFDGQTSKKNYFKRNLPEEVLANKDNLGRAKAVYQHIQKELNWNGKLWSSDKIKVKDIYQDKIGSVDAINLSLYNALQAAKIESYLVVLSTRENGKVTKLFPSVTEFNYVLVKVIINDESYFLDATDKNLLFGEIPFRCLNGDGRVLDFSKGSYWELIKPKFNSYISHSISLNFEEDELKGEIKTSRKGYYAQRERKRVNSKSEDEYLDEFESKNPFIEVDSLNNIAAKDGEGTFKTVLKINIPEIAQENTIRLNPFFTDRTKENPFKLNERNYPVNFGFTFSKSHQVNIKIPDGYSINKLPENKIISLPNNGGRFIFNAKKTENSVKIFSKFFLRRAVFNQQEYHYLKEFYNQIINAQNQEIVLIKN</sequence>
<dbReference type="Gene3D" id="2.60.40.3140">
    <property type="match status" value="1"/>
</dbReference>
<dbReference type="RefSeq" id="WP_095069760.1">
    <property type="nucleotide sequence ID" value="NZ_LT899436.1"/>
</dbReference>
<protein>
    <submittedName>
        <fullName evidence="1">Uncharacterized protein</fullName>
    </submittedName>
</protein>
<proteinExistence type="predicted"/>
<dbReference type="Proteomes" id="UP000215214">
    <property type="component" value="Chromosome TJEJU"/>
</dbReference>
<dbReference type="Gene3D" id="2.60.120.1130">
    <property type="match status" value="1"/>
</dbReference>
<dbReference type="EMBL" id="LT899436">
    <property type="protein sequence ID" value="SNR14638.1"/>
    <property type="molecule type" value="Genomic_DNA"/>
</dbReference>
<dbReference type="Gene3D" id="3.10.620.30">
    <property type="match status" value="1"/>
</dbReference>
<dbReference type="AlphaFoldDB" id="A0A238U7R2"/>
<reference evidence="1 2" key="1">
    <citation type="submission" date="2017-07" db="EMBL/GenBank/DDBJ databases">
        <authorList>
            <person name="Sun Z.S."/>
            <person name="Albrecht U."/>
            <person name="Echele G."/>
            <person name="Lee C.C."/>
        </authorList>
    </citation>
    <scope>NUCLEOTIDE SEQUENCE [LARGE SCALE GENOMIC DNA]</scope>
    <source>
        <strain evidence="2">type strain: KCTC 22618</strain>
    </source>
</reference>
<dbReference type="OrthoDB" id="8595007at2"/>